<dbReference type="Gene3D" id="2.60.120.260">
    <property type="entry name" value="Galactose-binding domain-like"/>
    <property type="match status" value="1"/>
</dbReference>
<evidence type="ECO:0000313" key="3">
    <source>
        <dbReference type="EMBL" id="GHB91093.1"/>
    </source>
</evidence>
<gene>
    <name evidence="3" type="ORF">GCM10007047_02520</name>
</gene>
<dbReference type="AlphaFoldDB" id="A0A8J3GCU9"/>
<accession>A0A8J3GCU9</accession>
<comment type="caution">
    <text evidence="3">The sequence shown here is derived from an EMBL/GenBank/DDBJ whole genome shotgun (WGS) entry which is preliminary data.</text>
</comment>
<reference evidence="3" key="2">
    <citation type="submission" date="2020-09" db="EMBL/GenBank/DDBJ databases">
        <authorList>
            <person name="Sun Q."/>
            <person name="Kim S."/>
        </authorList>
    </citation>
    <scope>NUCLEOTIDE SEQUENCE</scope>
    <source>
        <strain evidence="3">KCTC 12870</strain>
    </source>
</reference>
<name>A0A8J3GCU9_9BACT</name>
<dbReference type="EMBL" id="BMXG01000001">
    <property type="protein sequence ID" value="GHB91093.1"/>
    <property type="molecule type" value="Genomic_DNA"/>
</dbReference>
<dbReference type="SUPFAM" id="SSF49785">
    <property type="entry name" value="Galactose-binding domain-like"/>
    <property type="match status" value="1"/>
</dbReference>
<proteinExistence type="predicted"/>
<organism evidence="3 4">
    <name type="scientific">Cerasicoccus arenae</name>
    <dbReference type="NCBI Taxonomy" id="424488"/>
    <lineage>
        <taxon>Bacteria</taxon>
        <taxon>Pseudomonadati</taxon>
        <taxon>Verrucomicrobiota</taxon>
        <taxon>Opitutia</taxon>
        <taxon>Puniceicoccales</taxon>
        <taxon>Cerasicoccaceae</taxon>
        <taxon>Cerasicoccus</taxon>
    </lineage>
</organism>
<feature type="domain" description="CBM-cenC" evidence="2">
    <location>
        <begin position="36"/>
        <end position="136"/>
    </location>
</feature>
<dbReference type="Proteomes" id="UP000642829">
    <property type="component" value="Unassembled WGS sequence"/>
</dbReference>
<keyword evidence="1" id="KW-0378">Hydrolase</keyword>
<keyword evidence="4" id="KW-1185">Reference proteome</keyword>
<dbReference type="GO" id="GO:0016798">
    <property type="term" value="F:hydrolase activity, acting on glycosyl bonds"/>
    <property type="evidence" value="ECO:0007669"/>
    <property type="project" value="InterPro"/>
</dbReference>
<reference evidence="3" key="1">
    <citation type="journal article" date="2014" name="Int. J. Syst. Evol. Microbiol.">
        <title>Complete genome sequence of Corynebacterium casei LMG S-19264T (=DSM 44701T), isolated from a smear-ripened cheese.</title>
        <authorList>
            <consortium name="US DOE Joint Genome Institute (JGI-PGF)"/>
            <person name="Walter F."/>
            <person name="Albersmeier A."/>
            <person name="Kalinowski J."/>
            <person name="Ruckert C."/>
        </authorList>
    </citation>
    <scope>NUCLEOTIDE SEQUENCE</scope>
    <source>
        <strain evidence="3">KCTC 12870</strain>
    </source>
</reference>
<protein>
    <recommendedName>
        <fullName evidence="2">CBM-cenC domain-containing protein</fullName>
    </recommendedName>
</protein>
<dbReference type="InterPro" id="IPR008979">
    <property type="entry name" value="Galactose-bd-like_sf"/>
</dbReference>
<evidence type="ECO:0000313" key="4">
    <source>
        <dbReference type="Proteomes" id="UP000642829"/>
    </source>
</evidence>
<dbReference type="InterPro" id="IPR003305">
    <property type="entry name" value="CenC_carb-bd"/>
</dbReference>
<evidence type="ECO:0000256" key="1">
    <source>
        <dbReference type="ARBA" id="ARBA00022801"/>
    </source>
</evidence>
<evidence type="ECO:0000259" key="2">
    <source>
        <dbReference type="Pfam" id="PF02018"/>
    </source>
</evidence>
<dbReference type="RefSeq" id="WP_189511033.1">
    <property type="nucleotide sequence ID" value="NZ_BMXG01000001.1"/>
</dbReference>
<dbReference type="Pfam" id="PF02018">
    <property type="entry name" value="CBM_4_9"/>
    <property type="match status" value="1"/>
</dbReference>
<sequence>MNEVITDPQFGTLDTVDSLWQIICHEGITITPSVLDSVLKLDVLNTKGANWHGELRYAPFEVNPPQTYIVTFSAKAKVSFLFSVWLGQMNHPWASLTPDSNHFGEQMMTPEWQTFTHTWTPNKQETQARLNFVLGPIDNTIEIKNVSLKH</sequence>